<comment type="caution">
    <text evidence="1">The sequence shown here is derived from an EMBL/GenBank/DDBJ whole genome shotgun (WGS) entry which is preliminary data.</text>
</comment>
<protein>
    <recommendedName>
        <fullName evidence="3">Lipoprotein</fullName>
    </recommendedName>
</protein>
<organism evidence="1 2">
    <name type="scientific">Flavobacterium chuncheonense</name>
    <dbReference type="NCBI Taxonomy" id="2026653"/>
    <lineage>
        <taxon>Bacteria</taxon>
        <taxon>Pseudomonadati</taxon>
        <taxon>Bacteroidota</taxon>
        <taxon>Flavobacteriia</taxon>
        <taxon>Flavobacteriales</taxon>
        <taxon>Flavobacteriaceae</taxon>
        <taxon>Flavobacterium</taxon>
    </lineage>
</organism>
<evidence type="ECO:0000313" key="2">
    <source>
        <dbReference type="Proteomes" id="UP001597534"/>
    </source>
</evidence>
<reference evidence="2" key="1">
    <citation type="journal article" date="2019" name="Int. J. Syst. Evol. Microbiol.">
        <title>The Global Catalogue of Microorganisms (GCM) 10K type strain sequencing project: providing services to taxonomists for standard genome sequencing and annotation.</title>
        <authorList>
            <consortium name="The Broad Institute Genomics Platform"/>
            <consortium name="The Broad Institute Genome Sequencing Center for Infectious Disease"/>
            <person name="Wu L."/>
            <person name="Ma J."/>
        </authorList>
    </citation>
    <scope>NUCLEOTIDE SEQUENCE [LARGE SCALE GENOMIC DNA]</scope>
    <source>
        <strain evidence="2">KCTC 22671</strain>
    </source>
</reference>
<gene>
    <name evidence="1" type="ORF">ACFS5J_01590</name>
</gene>
<keyword evidence="2" id="KW-1185">Reference proteome</keyword>
<dbReference type="Proteomes" id="UP001597534">
    <property type="component" value="Unassembled WGS sequence"/>
</dbReference>
<name>A0ABW5YI57_9FLAO</name>
<dbReference type="EMBL" id="JBHUPC010000006">
    <property type="protein sequence ID" value="MFD2890705.1"/>
    <property type="molecule type" value="Genomic_DNA"/>
</dbReference>
<evidence type="ECO:0000313" key="1">
    <source>
        <dbReference type="EMBL" id="MFD2890705.1"/>
    </source>
</evidence>
<proteinExistence type="predicted"/>
<accession>A0ABW5YI57</accession>
<evidence type="ECO:0008006" key="3">
    <source>
        <dbReference type="Google" id="ProtNLM"/>
    </source>
</evidence>
<dbReference type="RefSeq" id="WP_379810181.1">
    <property type="nucleotide sequence ID" value="NZ_JBHUPC010000006.1"/>
</dbReference>
<sequence>MNKVLTYLGFFIIFFSLQFCIKKSDNYISIISVPNDSIRGQAFIGKKNSSVIYTPKGNFIQVIQPDSGIWRNLIIKKSNNEIKSKLFFHDDNVNVSLIYDSLKKGNYELYFISDLKDTISKAINFEKNIELKFPVEINDFYSIRNLKYLNIDKLNKNDTLQLFYKKVGCFNGSLKLIEFINNEQNEFSFRRKNLTFTLEEDSNEPWVYSKSENIKNDLNEFLSTMKNLDVKEINYCSAQIDYIFRIKGEKTIYWGKDNACELIEDTYDFFEFE</sequence>